<evidence type="ECO:0008006" key="3">
    <source>
        <dbReference type="Google" id="ProtNLM"/>
    </source>
</evidence>
<reference evidence="1" key="1">
    <citation type="submission" date="2018-04" db="EMBL/GenBank/DDBJ databases">
        <title>Whole genome sequencing of Hypsizygus marmoreus.</title>
        <authorList>
            <person name="Choi I.-G."/>
            <person name="Min B."/>
            <person name="Kim J.-G."/>
            <person name="Kim S."/>
            <person name="Oh Y.-L."/>
            <person name="Kong W.-S."/>
            <person name="Park H."/>
            <person name="Jeong J."/>
            <person name="Song E.-S."/>
        </authorList>
    </citation>
    <scope>NUCLEOTIDE SEQUENCE [LARGE SCALE GENOMIC DNA]</scope>
    <source>
        <strain evidence="1">51987-8</strain>
    </source>
</reference>
<evidence type="ECO:0000313" key="1">
    <source>
        <dbReference type="EMBL" id="RDB20721.1"/>
    </source>
</evidence>
<evidence type="ECO:0000313" key="2">
    <source>
        <dbReference type="Proteomes" id="UP000076154"/>
    </source>
</evidence>
<organism evidence="1 2">
    <name type="scientific">Hypsizygus marmoreus</name>
    <name type="common">White beech mushroom</name>
    <name type="synonym">Agaricus marmoreus</name>
    <dbReference type="NCBI Taxonomy" id="39966"/>
    <lineage>
        <taxon>Eukaryota</taxon>
        <taxon>Fungi</taxon>
        <taxon>Dikarya</taxon>
        <taxon>Basidiomycota</taxon>
        <taxon>Agaricomycotina</taxon>
        <taxon>Agaricomycetes</taxon>
        <taxon>Agaricomycetidae</taxon>
        <taxon>Agaricales</taxon>
        <taxon>Tricholomatineae</taxon>
        <taxon>Lyophyllaceae</taxon>
        <taxon>Hypsizygus</taxon>
    </lineage>
</organism>
<dbReference type="Gene3D" id="3.80.10.10">
    <property type="entry name" value="Ribonuclease Inhibitor"/>
    <property type="match status" value="1"/>
</dbReference>
<proteinExistence type="predicted"/>
<dbReference type="Proteomes" id="UP000076154">
    <property type="component" value="Unassembled WGS sequence"/>
</dbReference>
<name>A0A369JF00_HYPMA</name>
<dbReference type="AlphaFoldDB" id="A0A369JF00"/>
<sequence>MLRSGYSDFRRWIDFDVSRSNSIALSGHDREAAKQFLSDVHEDLDQLDLEIARTQAILDDLKARRDTIASRTDKIRTALAPHKGLPPELLREIFQHSLDGRPFVIPIRSEQNWPWPLRSVCSAWRKLAVSDYRLWSDISVRLRKWDSQLHDRLVRAIVDICSPTVYSRGPMKMDIDVSGDLGYPIAEPSPLRLLSRFLPCLREVSLSFPSDYSGHFQNEIHKFFSGALHLRKLKINCSDEVGGFNDFRWFDEVPGVPWAQLTALDLSRACQPVESAMQILRLCPRLEVCTISVQTATNHPGIDQLTLPHLKSLTVNQGSCPEAILDHLVTPSLVDLRLFLDQLVSFSEILSLLHRSGASLEVFWCSDNVGPNRTQGVEGFLEQVPTLLEFQMPVLFPTSVLQRVSRGELLPCMEVWKCGLLLDAVDAFIDAVERRLTPGTSALPVLRKAHGCVSIDPGNDDMQGPLQRMERIREQCGGDFKLLGLDDESLA</sequence>
<dbReference type="OrthoDB" id="3042049at2759"/>
<dbReference type="InterPro" id="IPR032675">
    <property type="entry name" value="LRR_dom_sf"/>
</dbReference>
<dbReference type="EMBL" id="LUEZ02000058">
    <property type="protein sequence ID" value="RDB20721.1"/>
    <property type="molecule type" value="Genomic_DNA"/>
</dbReference>
<protein>
    <recommendedName>
        <fullName evidence="3">F-box domain-containing protein</fullName>
    </recommendedName>
</protein>
<dbReference type="SUPFAM" id="SSF52047">
    <property type="entry name" value="RNI-like"/>
    <property type="match status" value="1"/>
</dbReference>
<keyword evidence="2" id="KW-1185">Reference proteome</keyword>
<gene>
    <name evidence="1" type="ORF">Hypma_012094</name>
</gene>
<accession>A0A369JF00</accession>
<comment type="caution">
    <text evidence="1">The sequence shown here is derived from an EMBL/GenBank/DDBJ whole genome shotgun (WGS) entry which is preliminary data.</text>
</comment>
<dbReference type="InParanoid" id="A0A369JF00"/>